<name>A0A426WY20_ENSVE</name>
<dbReference type="EMBL" id="AMZH03033159">
    <property type="protein sequence ID" value="RRT32224.1"/>
    <property type="molecule type" value="Genomic_DNA"/>
</dbReference>
<comment type="caution">
    <text evidence="2">The sequence shown here is derived from an EMBL/GenBank/DDBJ whole genome shotgun (WGS) entry which is preliminary data.</text>
</comment>
<evidence type="ECO:0000256" key="1">
    <source>
        <dbReference type="SAM" id="MobiDB-lite"/>
    </source>
</evidence>
<sequence>PPPLLAAGLPASGCRPYRLATARRARKHHPLRASPGRPSSPPSLRKYNKNG</sequence>
<dbReference type="Proteomes" id="UP000287651">
    <property type="component" value="Unassembled WGS sequence"/>
</dbReference>
<accession>A0A426WY20</accession>
<evidence type="ECO:0000313" key="2">
    <source>
        <dbReference type="EMBL" id="RRT32224.1"/>
    </source>
</evidence>
<proteinExistence type="predicted"/>
<gene>
    <name evidence="2" type="ORF">B296_00050199</name>
</gene>
<feature type="compositionally biased region" description="Low complexity" evidence="1">
    <location>
        <begin position="32"/>
        <end position="45"/>
    </location>
</feature>
<reference evidence="2 3" key="1">
    <citation type="journal article" date="2014" name="Agronomy (Basel)">
        <title>A Draft Genome Sequence for Ensete ventricosum, the Drought-Tolerant Tree Against Hunger.</title>
        <authorList>
            <person name="Harrison J."/>
            <person name="Moore K.A."/>
            <person name="Paszkiewicz K."/>
            <person name="Jones T."/>
            <person name="Grant M."/>
            <person name="Ambacheew D."/>
            <person name="Muzemil S."/>
            <person name="Studholme D.J."/>
        </authorList>
    </citation>
    <scope>NUCLEOTIDE SEQUENCE [LARGE SCALE GENOMIC DNA]</scope>
</reference>
<dbReference type="AlphaFoldDB" id="A0A426WY20"/>
<protein>
    <submittedName>
        <fullName evidence="2">Uncharacterized protein</fullName>
    </submittedName>
</protein>
<feature type="non-terminal residue" evidence="2">
    <location>
        <position position="1"/>
    </location>
</feature>
<feature type="region of interest" description="Disordered" evidence="1">
    <location>
        <begin position="23"/>
        <end position="51"/>
    </location>
</feature>
<organism evidence="2 3">
    <name type="scientific">Ensete ventricosum</name>
    <name type="common">Abyssinian banana</name>
    <name type="synonym">Musa ensete</name>
    <dbReference type="NCBI Taxonomy" id="4639"/>
    <lineage>
        <taxon>Eukaryota</taxon>
        <taxon>Viridiplantae</taxon>
        <taxon>Streptophyta</taxon>
        <taxon>Embryophyta</taxon>
        <taxon>Tracheophyta</taxon>
        <taxon>Spermatophyta</taxon>
        <taxon>Magnoliopsida</taxon>
        <taxon>Liliopsida</taxon>
        <taxon>Zingiberales</taxon>
        <taxon>Musaceae</taxon>
        <taxon>Ensete</taxon>
    </lineage>
</organism>
<evidence type="ECO:0000313" key="3">
    <source>
        <dbReference type="Proteomes" id="UP000287651"/>
    </source>
</evidence>